<sequence length="476" mass="49361">MWRVIWTALVGGLAVLFDTTIVAVALHTLATKLDASVATIQWVSTGYLLALAVVMPVTGWAQRTIGRKRVWMIALTVFMVGSILSSLAWNVESLIAFRALQGVGGGALMPLMGTIVVQASGGKNLGRIMSIIGIPIVLGPVLGPVLGGLILQNLSWPWLFWVNVPVCLIGLVMAALFLPKDPAVTRAHFDAVGFVLLAPGLVALLYGLSNAGQAGGFAQGDVEVPLIGGVILVAGFVWWALRHRGKALLDLQLLKYWPLASASLVQFFSGVSLIGAMLLVPLYFQELRGTSALGAGLILIAQGAGALAVRSFIGRLSDRFGARWLVVTGFFIVLLGTVPFAFADTTTNWVTLIAALFVRGLGLGVVTTPLMTVGFRGLPGPDVPDASIISRVSQQLGGSFGGAVLTVILAGAATTAAATGAHGLSVAAFQQSFWWATGFTALGVALSFLLPASLPAAAPHPGGAGTKTEESAPAAR</sequence>
<feature type="transmembrane region" description="Helical" evidence="8">
    <location>
        <begin position="95"/>
        <end position="117"/>
    </location>
</feature>
<evidence type="ECO:0000256" key="4">
    <source>
        <dbReference type="ARBA" id="ARBA00022475"/>
    </source>
</evidence>
<feature type="transmembrane region" description="Helical" evidence="8">
    <location>
        <begin position="70"/>
        <end position="89"/>
    </location>
</feature>
<dbReference type="InterPro" id="IPR011701">
    <property type="entry name" value="MFS"/>
</dbReference>
<dbReference type="Pfam" id="PF07690">
    <property type="entry name" value="MFS_1"/>
    <property type="match status" value="1"/>
</dbReference>
<evidence type="ECO:0000256" key="8">
    <source>
        <dbReference type="SAM" id="Phobius"/>
    </source>
</evidence>
<dbReference type="AlphaFoldDB" id="A0A387BWV4"/>
<gene>
    <name evidence="10" type="ORF">D7I44_11190</name>
</gene>
<reference evidence="10 11" key="1">
    <citation type="submission" date="2018-09" db="EMBL/GenBank/DDBJ databases">
        <title>Genome sequencing of strain 2DFW10M-5.</title>
        <authorList>
            <person name="Heo J."/>
            <person name="Kim S.-J."/>
            <person name="Kwon S.-W."/>
        </authorList>
    </citation>
    <scope>NUCLEOTIDE SEQUENCE [LARGE SCALE GENOMIC DNA]</scope>
    <source>
        <strain evidence="10 11">2DFW10M-5</strain>
    </source>
</reference>
<dbReference type="SUPFAM" id="SSF103473">
    <property type="entry name" value="MFS general substrate transporter"/>
    <property type="match status" value="1"/>
</dbReference>
<proteinExistence type="inferred from homology"/>
<accession>A0A387BWV4</accession>
<keyword evidence="3" id="KW-0813">Transport</keyword>
<feature type="transmembrane region" description="Helical" evidence="8">
    <location>
        <begin position="290"/>
        <end position="309"/>
    </location>
</feature>
<feature type="transmembrane region" description="Helical" evidence="8">
    <location>
        <begin position="262"/>
        <end position="284"/>
    </location>
</feature>
<dbReference type="NCBIfam" id="TIGR00711">
    <property type="entry name" value="efflux_EmrB"/>
    <property type="match status" value="1"/>
</dbReference>
<feature type="transmembrane region" description="Helical" evidence="8">
    <location>
        <begin position="224"/>
        <end position="241"/>
    </location>
</feature>
<keyword evidence="7 8" id="KW-0472">Membrane</keyword>
<feature type="domain" description="Major facilitator superfamily (MFS) profile" evidence="9">
    <location>
        <begin position="4"/>
        <end position="455"/>
    </location>
</feature>
<feature type="transmembrane region" description="Helical" evidence="8">
    <location>
        <begin position="396"/>
        <end position="421"/>
    </location>
</feature>
<feature type="transmembrane region" description="Helical" evidence="8">
    <location>
        <begin position="39"/>
        <end position="58"/>
    </location>
</feature>
<dbReference type="InterPro" id="IPR036259">
    <property type="entry name" value="MFS_trans_sf"/>
</dbReference>
<dbReference type="Gene3D" id="1.20.1250.20">
    <property type="entry name" value="MFS general substrate transporter like domains"/>
    <property type="match status" value="2"/>
</dbReference>
<feature type="transmembrane region" description="Helical" evidence="8">
    <location>
        <begin position="129"/>
        <end position="152"/>
    </location>
</feature>
<name>A0A387BWV4_9MICO</name>
<dbReference type="PANTHER" id="PTHR42718">
    <property type="entry name" value="MAJOR FACILITATOR SUPERFAMILY MULTIDRUG TRANSPORTER MFSC"/>
    <property type="match status" value="1"/>
</dbReference>
<dbReference type="OrthoDB" id="7375466at2"/>
<evidence type="ECO:0000313" key="11">
    <source>
        <dbReference type="Proteomes" id="UP000275069"/>
    </source>
</evidence>
<dbReference type="EMBL" id="CP032624">
    <property type="protein sequence ID" value="AYG05389.1"/>
    <property type="molecule type" value="Genomic_DNA"/>
</dbReference>
<evidence type="ECO:0000256" key="6">
    <source>
        <dbReference type="ARBA" id="ARBA00022989"/>
    </source>
</evidence>
<evidence type="ECO:0000256" key="1">
    <source>
        <dbReference type="ARBA" id="ARBA00004651"/>
    </source>
</evidence>
<evidence type="ECO:0000259" key="9">
    <source>
        <dbReference type="PROSITE" id="PS50850"/>
    </source>
</evidence>
<comment type="subcellular location">
    <subcellularLocation>
        <location evidence="1">Cell membrane</location>
        <topology evidence="1">Multi-pass membrane protein</topology>
    </subcellularLocation>
</comment>
<dbReference type="PROSITE" id="PS50850">
    <property type="entry name" value="MFS"/>
    <property type="match status" value="1"/>
</dbReference>
<keyword evidence="11" id="KW-1185">Reference proteome</keyword>
<keyword evidence="5 8" id="KW-0812">Transmembrane</keyword>
<dbReference type="GO" id="GO:0005886">
    <property type="term" value="C:plasma membrane"/>
    <property type="evidence" value="ECO:0007669"/>
    <property type="project" value="UniProtKB-SubCell"/>
</dbReference>
<evidence type="ECO:0000313" key="10">
    <source>
        <dbReference type="EMBL" id="AYG05389.1"/>
    </source>
</evidence>
<dbReference type="Proteomes" id="UP000275069">
    <property type="component" value="Chromosome"/>
</dbReference>
<keyword evidence="6 8" id="KW-1133">Transmembrane helix</keyword>
<dbReference type="GO" id="GO:0022857">
    <property type="term" value="F:transmembrane transporter activity"/>
    <property type="evidence" value="ECO:0007669"/>
    <property type="project" value="InterPro"/>
</dbReference>
<evidence type="ECO:0000256" key="5">
    <source>
        <dbReference type="ARBA" id="ARBA00022692"/>
    </source>
</evidence>
<feature type="transmembrane region" description="Helical" evidence="8">
    <location>
        <begin position="158"/>
        <end position="179"/>
    </location>
</feature>
<dbReference type="PRINTS" id="PR01036">
    <property type="entry name" value="TCRTETB"/>
</dbReference>
<dbReference type="CDD" id="cd17503">
    <property type="entry name" value="MFS_LmrB_MDR_like"/>
    <property type="match status" value="1"/>
</dbReference>
<keyword evidence="4" id="KW-1003">Cell membrane</keyword>
<feature type="transmembrane region" description="Helical" evidence="8">
    <location>
        <begin position="349"/>
        <end position="375"/>
    </location>
</feature>
<evidence type="ECO:0000256" key="3">
    <source>
        <dbReference type="ARBA" id="ARBA00022448"/>
    </source>
</evidence>
<evidence type="ECO:0000256" key="7">
    <source>
        <dbReference type="ARBA" id="ARBA00023136"/>
    </source>
</evidence>
<organism evidence="10 11">
    <name type="scientific">Gryllotalpicola protaetiae</name>
    <dbReference type="NCBI Taxonomy" id="2419771"/>
    <lineage>
        <taxon>Bacteria</taxon>
        <taxon>Bacillati</taxon>
        <taxon>Actinomycetota</taxon>
        <taxon>Actinomycetes</taxon>
        <taxon>Micrococcales</taxon>
        <taxon>Microbacteriaceae</taxon>
        <taxon>Gryllotalpicola</taxon>
    </lineage>
</organism>
<dbReference type="KEGG" id="gry:D7I44_11190"/>
<dbReference type="InterPro" id="IPR004638">
    <property type="entry name" value="EmrB-like"/>
</dbReference>
<feature type="transmembrane region" description="Helical" evidence="8">
    <location>
        <begin position="321"/>
        <end position="343"/>
    </location>
</feature>
<protein>
    <submittedName>
        <fullName evidence="10">DHA2 family efflux MFS transporter permease subunit</fullName>
    </submittedName>
</protein>
<feature type="transmembrane region" description="Helical" evidence="8">
    <location>
        <begin position="433"/>
        <end position="450"/>
    </location>
</feature>
<comment type="similarity">
    <text evidence="2">Belongs to the major facilitator superfamily. EmrB family.</text>
</comment>
<feature type="transmembrane region" description="Helical" evidence="8">
    <location>
        <begin position="191"/>
        <end position="209"/>
    </location>
</feature>
<dbReference type="PANTHER" id="PTHR42718:SF9">
    <property type="entry name" value="MAJOR FACILITATOR SUPERFAMILY MULTIDRUG TRANSPORTER MFSC"/>
    <property type="match status" value="1"/>
</dbReference>
<evidence type="ECO:0000256" key="2">
    <source>
        <dbReference type="ARBA" id="ARBA00008537"/>
    </source>
</evidence>
<dbReference type="InterPro" id="IPR020846">
    <property type="entry name" value="MFS_dom"/>
</dbReference>